<reference evidence="8 9" key="1">
    <citation type="submission" date="2020-08" db="EMBL/GenBank/DDBJ databases">
        <title>Genomic Encyclopedia of Type Strains, Phase IV (KMG-IV): sequencing the most valuable type-strain genomes for metagenomic binning, comparative biology and taxonomic classification.</title>
        <authorList>
            <person name="Goeker M."/>
        </authorList>
    </citation>
    <scope>NUCLEOTIDE SEQUENCE [LARGE SCALE GENOMIC DNA]</scope>
    <source>
        <strain evidence="8 9">DSM 45615</strain>
    </source>
</reference>
<dbReference type="SUPFAM" id="SSF48452">
    <property type="entry name" value="TPR-like"/>
    <property type="match status" value="1"/>
</dbReference>
<dbReference type="AlphaFoldDB" id="A0A840PL08"/>
<dbReference type="Pfam" id="PF03704">
    <property type="entry name" value="BTAD"/>
    <property type="match status" value="1"/>
</dbReference>
<feature type="DNA-binding region" description="OmpR/PhoB-type" evidence="5">
    <location>
        <begin position="1"/>
        <end position="95"/>
    </location>
</feature>
<dbReference type="Gene3D" id="1.10.10.10">
    <property type="entry name" value="Winged helix-like DNA-binding domain superfamily/Winged helix DNA-binding domain"/>
    <property type="match status" value="1"/>
</dbReference>
<dbReference type="Pfam" id="PF00486">
    <property type="entry name" value="Trans_reg_C"/>
    <property type="match status" value="1"/>
</dbReference>
<accession>A0A840PL08</accession>
<feature type="compositionally biased region" description="Basic and acidic residues" evidence="6">
    <location>
        <begin position="273"/>
        <end position="282"/>
    </location>
</feature>
<dbReference type="InterPro" id="IPR051677">
    <property type="entry name" value="AfsR-DnrI-RedD_regulator"/>
</dbReference>
<dbReference type="GO" id="GO:0006355">
    <property type="term" value="P:regulation of DNA-templated transcription"/>
    <property type="evidence" value="ECO:0007669"/>
    <property type="project" value="InterPro"/>
</dbReference>
<evidence type="ECO:0000256" key="6">
    <source>
        <dbReference type="SAM" id="MobiDB-lite"/>
    </source>
</evidence>
<dbReference type="InterPro" id="IPR036388">
    <property type="entry name" value="WH-like_DNA-bd_sf"/>
</dbReference>
<dbReference type="InterPro" id="IPR016032">
    <property type="entry name" value="Sig_transdc_resp-reg_C-effctor"/>
</dbReference>
<dbReference type="InterPro" id="IPR011990">
    <property type="entry name" value="TPR-like_helical_dom_sf"/>
</dbReference>
<feature type="domain" description="OmpR/PhoB-type" evidence="7">
    <location>
        <begin position="1"/>
        <end position="95"/>
    </location>
</feature>
<dbReference type="CDD" id="cd15831">
    <property type="entry name" value="BTAD"/>
    <property type="match status" value="1"/>
</dbReference>
<evidence type="ECO:0000256" key="4">
    <source>
        <dbReference type="ARBA" id="ARBA00023163"/>
    </source>
</evidence>
<keyword evidence="3 5" id="KW-0238">DNA-binding</keyword>
<comment type="caution">
    <text evidence="8">The sequence shown here is derived from an EMBL/GenBank/DDBJ whole genome shotgun (WGS) entry which is preliminary data.</text>
</comment>
<dbReference type="SMART" id="SM00862">
    <property type="entry name" value="Trans_reg_C"/>
    <property type="match status" value="1"/>
</dbReference>
<dbReference type="Gene3D" id="1.25.40.10">
    <property type="entry name" value="Tetratricopeptide repeat domain"/>
    <property type="match status" value="1"/>
</dbReference>
<proteinExistence type="inferred from homology"/>
<dbReference type="PANTHER" id="PTHR35807">
    <property type="entry name" value="TRANSCRIPTIONAL REGULATOR REDD-RELATED"/>
    <property type="match status" value="1"/>
</dbReference>
<evidence type="ECO:0000256" key="1">
    <source>
        <dbReference type="ARBA" id="ARBA00005820"/>
    </source>
</evidence>
<keyword evidence="9" id="KW-1185">Reference proteome</keyword>
<evidence type="ECO:0000259" key="7">
    <source>
        <dbReference type="PROSITE" id="PS51755"/>
    </source>
</evidence>
<dbReference type="GO" id="GO:0000160">
    <property type="term" value="P:phosphorelay signal transduction system"/>
    <property type="evidence" value="ECO:0007669"/>
    <property type="project" value="InterPro"/>
</dbReference>
<feature type="region of interest" description="Disordered" evidence="6">
    <location>
        <begin position="257"/>
        <end position="311"/>
    </location>
</feature>
<evidence type="ECO:0000256" key="3">
    <source>
        <dbReference type="ARBA" id="ARBA00023125"/>
    </source>
</evidence>
<evidence type="ECO:0000313" key="9">
    <source>
        <dbReference type="Proteomes" id="UP000578449"/>
    </source>
</evidence>
<protein>
    <submittedName>
        <fullName evidence="8">DNA-binding SARP family transcriptional activator</fullName>
    </submittedName>
</protein>
<evidence type="ECO:0000313" key="8">
    <source>
        <dbReference type="EMBL" id="MBB5136735.1"/>
    </source>
</evidence>
<dbReference type="Proteomes" id="UP000578449">
    <property type="component" value="Unassembled WGS sequence"/>
</dbReference>
<dbReference type="SMART" id="SM01043">
    <property type="entry name" value="BTAD"/>
    <property type="match status" value="1"/>
</dbReference>
<dbReference type="InterPro" id="IPR001867">
    <property type="entry name" value="OmpR/PhoB-type_DNA-bd"/>
</dbReference>
<keyword evidence="4" id="KW-0804">Transcription</keyword>
<dbReference type="PROSITE" id="PS51755">
    <property type="entry name" value="OMPR_PHOB"/>
    <property type="match status" value="1"/>
</dbReference>
<evidence type="ECO:0000256" key="2">
    <source>
        <dbReference type="ARBA" id="ARBA00023015"/>
    </source>
</evidence>
<organism evidence="8 9">
    <name type="scientific">Thermocatellispora tengchongensis</name>
    <dbReference type="NCBI Taxonomy" id="1073253"/>
    <lineage>
        <taxon>Bacteria</taxon>
        <taxon>Bacillati</taxon>
        <taxon>Actinomycetota</taxon>
        <taxon>Actinomycetes</taxon>
        <taxon>Streptosporangiales</taxon>
        <taxon>Streptosporangiaceae</taxon>
        <taxon>Thermocatellispora</taxon>
    </lineage>
</organism>
<dbReference type="PANTHER" id="PTHR35807:SF1">
    <property type="entry name" value="TRANSCRIPTIONAL REGULATOR REDD"/>
    <property type="match status" value="1"/>
</dbReference>
<dbReference type="RefSeq" id="WP_185053609.1">
    <property type="nucleotide sequence ID" value="NZ_BAABIX010000008.1"/>
</dbReference>
<evidence type="ECO:0000256" key="5">
    <source>
        <dbReference type="PROSITE-ProRule" id="PRU01091"/>
    </source>
</evidence>
<dbReference type="EMBL" id="JACHGN010000015">
    <property type="protein sequence ID" value="MBB5136735.1"/>
    <property type="molecule type" value="Genomic_DNA"/>
</dbReference>
<name>A0A840PL08_9ACTN</name>
<keyword evidence="2" id="KW-0805">Transcription regulation</keyword>
<gene>
    <name evidence="8" type="ORF">HNP84_006486</name>
</gene>
<comment type="similarity">
    <text evidence="1">Belongs to the AfsR/DnrI/RedD regulatory family.</text>
</comment>
<dbReference type="InterPro" id="IPR005158">
    <property type="entry name" value="BTAD"/>
</dbReference>
<dbReference type="SUPFAM" id="SSF46894">
    <property type="entry name" value="C-terminal effector domain of the bipartite response regulators"/>
    <property type="match status" value="1"/>
</dbReference>
<dbReference type="GO" id="GO:0003677">
    <property type="term" value="F:DNA binding"/>
    <property type="evidence" value="ECO:0007669"/>
    <property type="project" value="UniProtKB-UniRule"/>
</dbReference>
<sequence length="311" mass="33954">MLFRLLGRVEIQMADTSFAVESAPVRGLLAALLLEEGRFVPVDQLMRSLWDHPPDSARKNLRLHVARLRTQLAPLDLREKLVTLRGGGGGYRMLVDPDDVDVVRFKRLAAQGFAELRVQCAGSAEVAFMEALGLWQGPVGQDCTASERLRSRFTALEELHLTVRERLVEARLRLGRTTELIPEILDILAAVPFREASWAHLMRAYYLGGDVAGAVSAWNRATATLGDQLGLDLSAELRELHLSILRRDDRAVRAPYASWPAEHPGPVNPAPRQADDRAERGHGPARGGAGLRPVPAGAVLRMPAAGRAGAG</sequence>